<dbReference type="RefSeq" id="XP_013900755.1">
    <property type="nucleotide sequence ID" value="XM_014045301.1"/>
</dbReference>
<dbReference type="KEGG" id="mng:MNEG_6224"/>
<dbReference type="Proteomes" id="UP000054498">
    <property type="component" value="Unassembled WGS sequence"/>
</dbReference>
<evidence type="ECO:0000256" key="1">
    <source>
        <dbReference type="SAM" id="MobiDB-lite"/>
    </source>
</evidence>
<dbReference type="EMBL" id="KK101213">
    <property type="protein sequence ID" value="KIZ01736.1"/>
    <property type="molecule type" value="Genomic_DNA"/>
</dbReference>
<proteinExistence type="predicted"/>
<sequence>MEERPGSAPSAPDGLAGQAPPALVPPKPAAVALQQQAGGAPASVIGADSRGSNEDAASAALIALGLPRLAAPPISDSGAAAEAATEAFDGVVRVAEALGLGPEQLGVVCAAVEAATTRDAAACHVFLGITYRRLQIACAAGEAAAARAWMGEMAKRSG</sequence>
<dbReference type="GeneID" id="25739100"/>
<name>A0A0D2N7B4_9CHLO</name>
<evidence type="ECO:0000313" key="2">
    <source>
        <dbReference type="EMBL" id="KIZ01736.1"/>
    </source>
</evidence>
<gene>
    <name evidence="2" type="ORF">MNEG_6224</name>
</gene>
<accession>A0A0D2N7B4</accession>
<keyword evidence="3" id="KW-1185">Reference proteome</keyword>
<evidence type="ECO:0000313" key="3">
    <source>
        <dbReference type="Proteomes" id="UP000054498"/>
    </source>
</evidence>
<reference evidence="2 3" key="1">
    <citation type="journal article" date="2013" name="BMC Genomics">
        <title>Reconstruction of the lipid metabolism for the microalga Monoraphidium neglectum from its genome sequence reveals characteristics suitable for biofuel production.</title>
        <authorList>
            <person name="Bogen C."/>
            <person name="Al-Dilaimi A."/>
            <person name="Albersmeier A."/>
            <person name="Wichmann J."/>
            <person name="Grundmann M."/>
            <person name="Rupp O."/>
            <person name="Lauersen K.J."/>
            <person name="Blifernez-Klassen O."/>
            <person name="Kalinowski J."/>
            <person name="Goesmann A."/>
            <person name="Mussgnug J.H."/>
            <person name="Kruse O."/>
        </authorList>
    </citation>
    <scope>NUCLEOTIDE SEQUENCE [LARGE SCALE GENOMIC DNA]</scope>
    <source>
        <strain evidence="2 3">SAG 48.87</strain>
    </source>
</reference>
<protein>
    <submittedName>
        <fullName evidence="2">Uncharacterized protein</fullName>
    </submittedName>
</protein>
<organism evidence="2 3">
    <name type="scientific">Monoraphidium neglectum</name>
    <dbReference type="NCBI Taxonomy" id="145388"/>
    <lineage>
        <taxon>Eukaryota</taxon>
        <taxon>Viridiplantae</taxon>
        <taxon>Chlorophyta</taxon>
        <taxon>core chlorophytes</taxon>
        <taxon>Chlorophyceae</taxon>
        <taxon>CS clade</taxon>
        <taxon>Sphaeropleales</taxon>
        <taxon>Selenastraceae</taxon>
        <taxon>Monoraphidium</taxon>
    </lineage>
</organism>
<feature type="region of interest" description="Disordered" evidence="1">
    <location>
        <begin position="1"/>
        <end position="35"/>
    </location>
</feature>
<dbReference type="AlphaFoldDB" id="A0A0D2N7B4"/>